<keyword evidence="5 7" id="KW-0472">Membrane</keyword>
<evidence type="ECO:0000256" key="4">
    <source>
        <dbReference type="ARBA" id="ARBA00022989"/>
    </source>
</evidence>
<dbReference type="Proteomes" id="UP000827889">
    <property type="component" value="Chromosome 3"/>
</dbReference>
<gene>
    <name evidence="10" type="primary">LOC115743050</name>
</gene>
<evidence type="ECO:0000256" key="2">
    <source>
        <dbReference type="ARBA" id="ARBA00009045"/>
    </source>
</evidence>
<evidence type="ECO:0000256" key="7">
    <source>
        <dbReference type="SAM" id="Phobius"/>
    </source>
</evidence>
<dbReference type="SUPFAM" id="SSF144091">
    <property type="entry name" value="Rhomboid-like"/>
    <property type="match status" value="1"/>
</dbReference>
<dbReference type="Gene3D" id="1.20.1540.10">
    <property type="entry name" value="Rhomboid-like"/>
    <property type="match status" value="1"/>
</dbReference>
<evidence type="ECO:0000259" key="8">
    <source>
        <dbReference type="Pfam" id="PF01694"/>
    </source>
</evidence>
<evidence type="ECO:0000256" key="5">
    <source>
        <dbReference type="ARBA" id="ARBA00023136"/>
    </source>
</evidence>
<evidence type="ECO:0000313" key="9">
    <source>
        <dbReference type="Proteomes" id="UP000827889"/>
    </source>
</evidence>
<keyword evidence="9" id="KW-1185">Reference proteome</keyword>
<feature type="region of interest" description="Disordered" evidence="6">
    <location>
        <begin position="110"/>
        <end position="137"/>
    </location>
</feature>
<feature type="domain" description="Peptidase S54 rhomboid" evidence="8">
    <location>
        <begin position="179"/>
        <end position="314"/>
    </location>
</feature>
<dbReference type="GO" id="GO:0004252">
    <property type="term" value="F:serine-type endopeptidase activity"/>
    <property type="evidence" value="ECO:0007669"/>
    <property type="project" value="InterPro"/>
</dbReference>
<dbReference type="InterPro" id="IPR035952">
    <property type="entry name" value="Rhomboid-like_sf"/>
</dbReference>
<protein>
    <submittedName>
        <fullName evidence="10">RHOMBOID-like protein 10, chloroplastic</fullName>
    </submittedName>
</protein>
<proteinExistence type="inferred from homology"/>
<feature type="compositionally biased region" description="Basic and acidic residues" evidence="6">
    <location>
        <begin position="117"/>
        <end position="134"/>
    </location>
</feature>
<name>A0A8B8PFB8_9MYRT</name>
<dbReference type="InterPro" id="IPR050925">
    <property type="entry name" value="Rhomboid_protease_S54"/>
</dbReference>
<evidence type="ECO:0000256" key="6">
    <source>
        <dbReference type="SAM" id="MobiDB-lite"/>
    </source>
</evidence>
<comment type="subcellular location">
    <subcellularLocation>
        <location evidence="1">Membrane</location>
        <topology evidence="1">Multi-pass membrane protein</topology>
    </subcellularLocation>
</comment>
<accession>A0A8B8PFB8</accession>
<evidence type="ECO:0000256" key="1">
    <source>
        <dbReference type="ARBA" id="ARBA00004141"/>
    </source>
</evidence>
<comment type="similarity">
    <text evidence="2">Belongs to the peptidase S54 family.</text>
</comment>
<dbReference type="PANTHER" id="PTHR43731">
    <property type="entry name" value="RHOMBOID PROTEASE"/>
    <property type="match status" value="1"/>
</dbReference>
<reference evidence="10" key="1">
    <citation type="submission" date="2025-08" db="UniProtKB">
        <authorList>
            <consortium name="RefSeq"/>
        </authorList>
    </citation>
    <scope>IDENTIFICATION</scope>
    <source>
        <tissue evidence="10">Leaf</tissue>
    </source>
</reference>
<sequence length="345" mass="37453">MESIAERAGRATDYAPSKMPGSSANPTPPCYHQHCPFRRLRKLIAGGSSGPTAVHPIADAASLCLGHFLFVLLSVPAAKQRLKDIWCERVLSCNGIVFLRLSRDAFSSTWSSSFHFSDGREGRTDGRPSPEASRRGPSYARRMTDVVLDINTLVYFGQVAMRWQLLSWGAKVNHLINKGKWWRLATSNFLHVNIAHLLLSSLSLDAIGHKVEAVAGPENFLTVYATSAIASQAMSYRLSKAFSVGASGPVCGLVGYLAVYFLRHGGPTGDADKVLSFIATMIIFNMVVGLSAKRIDIWGQVGGFLGGAATSWLLDPFGKLEYRSSDGWKIATDIKGREKSRGSGT</sequence>
<evidence type="ECO:0000256" key="3">
    <source>
        <dbReference type="ARBA" id="ARBA00022692"/>
    </source>
</evidence>
<keyword evidence="3 7" id="KW-0812">Transmembrane</keyword>
<feature type="region of interest" description="Disordered" evidence="6">
    <location>
        <begin position="1"/>
        <end position="27"/>
    </location>
</feature>
<dbReference type="Pfam" id="PF01694">
    <property type="entry name" value="Rhomboid"/>
    <property type="match status" value="1"/>
</dbReference>
<dbReference type="KEGG" id="rarg:115743050"/>
<feature type="compositionally biased region" description="Basic and acidic residues" evidence="6">
    <location>
        <begin position="1"/>
        <end position="10"/>
    </location>
</feature>
<dbReference type="GO" id="GO:0031969">
    <property type="term" value="C:chloroplast membrane"/>
    <property type="evidence" value="ECO:0007669"/>
    <property type="project" value="TreeGrafter"/>
</dbReference>
<organism evidence="9 10">
    <name type="scientific">Rhodamnia argentea</name>
    <dbReference type="NCBI Taxonomy" id="178133"/>
    <lineage>
        <taxon>Eukaryota</taxon>
        <taxon>Viridiplantae</taxon>
        <taxon>Streptophyta</taxon>
        <taxon>Embryophyta</taxon>
        <taxon>Tracheophyta</taxon>
        <taxon>Spermatophyta</taxon>
        <taxon>Magnoliopsida</taxon>
        <taxon>eudicotyledons</taxon>
        <taxon>Gunneridae</taxon>
        <taxon>Pentapetalae</taxon>
        <taxon>rosids</taxon>
        <taxon>malvids</taxon>
        <taxon>Myrtales</taxon>
        <taxon>Myrtaceae</taxon>
        <taxon>Myrtoideae</taxon>
        <taxon>Myrteae</taxon>
        <taxon>Australasian group</taxon>
        <taxon>Rhodamnia</taxon>
    </lineage>
</organism>
<dbReference type="AlphaFoldDB" id="A0A8B8PFB8"/>
<dbReference type="InterPro" id="IPR022764">
    <property type="entry name" value="Peptidase_S54_rhomboid_dom"/>
</dbReference>
<keyword evidence="4 7" id="KW-1133">Transmembrane helix</keyword>
<feature type="transmembrane region" description="Helical" evidence="7">
    <location>
        <begin position="274"/>
        <end position="292"/>
    </location>
</feature>
<feature type="transmembrane region" description="Helical" evidence="7">
    <location>
        <begin position="241"/>
        <end position="262"/>
    </location>
</feature>
<evidence type="ECO:0000313" key="10">
    <source>
        <dbReference type="RefSeq" id="XP_030533495.2"/>
    </source>
</evidence>
<dbReference type="PANTHER" id="PTHR43731:SF26">
    <property type="entry name" value="RHOMBOID-LIKE PROTEIN 10, CHLOROPLASTIC"/>
    <property type="match status" value="1"/>
</dbReference>
<dbReference type="GeneID" id="115743050"/>
<dbReference type="RefSeq" id="XP_030533495.2">
    <property type="nucleotide sequence ID" value="XM_030677635.2"/>
</dbReference>